<dbReference type="Proteomes" id="UP001063166">
    <property type="component" value="Unassembled WGS sequence"/>
</dbReference>
<evidence type="ECO:0000313" key="1">
    <source>
        <dbReference type="EMBL" id="GLB35474.1"/>
    </source>
</evidence>
<organism evidence="1 2">
    <name type="scientific">Lyophyllum shimeji</name>
    <name type="common">Hon-shimeji</name>
    <name type="synonym">Tricholoma shimeji</name>
    <dbReference type="NCBI Taxonomy" id="47721"/>
    <lineage>
        <taxon>Eukaryota</taxon>
        <taxon>Fungi</taxon>
        <taxon>Dikarya</taxon>
        <taxon>Basidiomycota</taxon>
        <taxon>Agaricomycotina</taxon>
        <taxon>Agaricomycetes</taxon>
        <taxon>Agaricomycetidae</taxon>
        <taxon>Agaricales</taxon>
        <taxon>Tricholomatineae</taxon>
        <taxon>Lyophyllaceae</taxon>
        <taxon>Lyophyllum</taxon>
    </lineage>
</organism>
<comment type="caution">
    <text evidence="1">The sequence shown here is derived from an EMBL/GenBank/DDBJ whole genome shotgun (WGS) entry which is preliminary data.</text>
</comment>
<keyword evidence="2" id="KW-1185">Reference proteome</keyword>
<evidence type="ECO:0000313" key="2">
    <source>
        <dbReference type="Proteomes" id="UP001063166"/>
    </source>
</evidence>
<dbReference type="AlphaFoldDB" id="A0A9P3PHD0"/>
<protein>
    <submittedName>
        <fullName evidence="1">Uncharacterized protein</fullName>
    </submittedName>
</protein>
<gene>
    <name evidence="1" type="ORF">LshimejAT787_0210390</name>
</gene>
<sequence>MLDRHFATLFATAGTNVPPKNFPEYVLEPATLTAKRLSFENFRVSASRASIPAGGVGLQGSATEAKSLIPAGYVWTQLAAHR</sequence>
<accession>A0A9P3PHD0</accession>
<proteinExistence type="predicted"/>
<name>A0A9P3PHD0_LYOSH</name>
<reference evidence="1" key="1">
    <citation type="submission" date="2022-07" db="EMBL/GenBank/DDBJ databases">
        <title>The genome of Lyophyllum shimeji provides insight into the initial evolution of ectomycorrhizal fungal genome.</title>
        <authorList>
            <person name="Kobayashi Y."/>
            <person name="Shibata T."/>
            <person name="Hirakawa H."/>
            <person name="Shigenobu S."/>
            <person name="Nishiyama T."/>
            <person name="Yamada A."/>
            <person name="Hasebe M."/>
            <person name="Kawaguchi M."/>
        </authorList>
    </citation>
    <scope>NUCLEOTIDE SEQUENCE</scope>
    <source>
        <strain evidence="1">AT787</strain>
    </source>
</reference>
<dbReference type="EMBL" id="BRPK01000002">
    <property type="protein sequence ID" value="GLB35474.1"/>
    <property type="molecule type" value="Genomic_DNA"/>
</dbReference>